<dbReference type="Pfam" id="PF10987">
    <property type="entry name" value="DUF2806"/>
    <property type="match status" value="1"/>
</dbReference>
<comment type="caution">
    <text evidence="1">The sequence shown here is derived from an EMBL/GenBank/DDBJ whole genome shotgun (WGS) entry which is preliminary data.</text>
</comment>
<dbReference type="InterPro" id="IPR021254">
    <property type="entry name" value="DUF2806"/>
</dbReference>
<name>A0ABT9SQZ7_9FLAO</name>
<proteinExistence type="predicted"/>
<reference evidence="1 2" key="1">
    <citation type="submission" date="2023-07" db="EMBL/GenBank/DDBJ databases">
        <title>Sorghum-associated microbial communities from plants grown in Nebraska, USA.</title>
        <authorList>
            <person name="Schachtman D."/>
        </authorList>
    </citation>
    <scope>NUCLEOTIDE SEQUENCE [LARGE SCALE GENOMIC DNA]</scope>
    <source>
        <strain evidence="1 2">CC351</strain>
    </source>
</reference>
<evidence type="ECO:0000313" key="2">
    <source>
        <dbReference type="Proteomes" id="UP001235513"/>
    </source>
</evidence>
<dbReference type="Proteomes" id="UP001235513">
    <property type="component" value="Unassembled WGS sequence"/>
</dbReference>
<keyword evidence="2" id="KW-1185">Reference proteome</keyword>
<gene>
    <name evidence="1" type="ORF">J2T04_003775</name>
</gene>
<dbReference type="EMBL" id="JAUSRL010000008">
    <property type="protein sequence ID" value="MDP9961862.1"/>
    <property type="molecule type" value="Genomic_DNA"/>
</dbReference>
<sequence length="323" mass="36303">MSEDENPLTTMTNTLETVITGIPAPIRKNVIKAFGQLCTATVDIPVAWLEGKAEVIRATHKARVNIINTTGEITATKIDVPEIYSQIAAEKFASKIIREQINLDKIVSKTAGELSNYTEDNNTNKIDEIISDEWLNEFEEVAKLKTNEDMRILFSKILSNEIKKPGTFSVKTIKTVSQLDPNTARFFNTLCSLTCFVKSDDVIVVAMVPNVNNLPHNNRHLVDYGLNHHAMTILQEYGLVRATTSSYQIGLLINSSTPVNFGNRTYYLRSNNEPNHYELTKLDGFLLTQSGLELLSVLTIDNNDLFIASVNEWLSKKNIQFFE</sequence>
<accession>A0ABT9SQZ7</accession>
<protein>
    <recommendedName>
        <fullName evidence="3">DUF2806 domain-containing protein</fullName>
    </recommendedName>
</protein>
<dbReference type="RefSeq" id="WP_306846120.1">
    <property type="nucleotide sequence ID" value="NZ_JAUSRL010000008.1"/>
</dbReference>
<evidence type="ECO:0008006" key="3">
    <source>
        <dbReference type="Google" id="ProtNLM"/>
    </source>
</evidence>
<evidence type="ECO:0000313" key="1">
    <source>
        <dbReference type="EMBL" id="MDP9961862.1"/>
    </source>
</evidence>
<organism evidence="1 2">
    <name type="scientific">Chryseobacterium lathyri</name>
    <dbReference type="NCBI Taxonomy" id="395933"/>
    <lineage>
        <taxon>Bacteria</taxon>
        <taxon>Pseudomonadati</taxon>
        <taxon>Bacteroidota</taxon>
        <taxon>Flavobacteriia</taxon>
        <taxon>Flavobacteriales</taxon>
        <taxon>Weeksellaceae</taxon>
        <taxon>Chryseobacterium group</taxon>
        <taxon>Chryseobacterium</taxon>
    </lineage>
</organism>